<feature type="domain" description="EF-hand" evidence="4">
    <location>
        <begin position="59"/>
        <end position="94"/>
    </location>
</feature>
<dbReference type="InterPro" id="IPR011992">
    <property type="entry name" value="EF-hand-dom_pair"/>
</dbReference>
<evidence type="ECO:0000256" key="1">
    <source>
        <dbReference type="ARBA" id="ARBA00022723"/>
    </source>
</evidence>
<dbReference type="PROSITE" id="PS50222">
    <property type="entry name" value="EF_HAND_2"/>
    <property type="match status" value="3"/>
</dbReference>
<keyword evidence="1" id="KW-0479">Metal-binding</keyword>
<dbReference type="AlphaFoldDB" id="W0SC53"/>
<proteinExistence type="predicted"/>
<dbReference type="InterPro" id="IPR018247">
    <property type="entry name" value="EF_Hand_1_Ca_BS"/>
</dbReference>
<reference evidence="5 6" key="1">
    <citation type="journal article" date="2014" name="Syst. Appl. Microbiol.">
        <title>Complete genomes of freshwater sulfur oxidizers Sulfuricella denitrificans skB26 and Sulfuritalea hydrogenivorans sk43H: genetic insights into the sulfur oxidation pathway of betaproteobacteria.</title>
        <authorList>
            <person name="Watanabe T."/>
            <person name="Kojima H."/>
            <person name="Fukui M."/>
        </authorList>
    </citation>
    <scope>NUCLEOTIDE SEQUENCE [LARGE SCALE GENOMIC DNA]</scope>
    <source>
        <strain evidence="5">DSM22779</strain>
    </source>
</reference>
<evidence type="ECO:0000313" key="6">
    <source>
        <dbReference type="Proteomes" id="UP000031637"/>
    </source>
</evidence>
<organism evidence="5 6">
    <name type="scientific">Sulfuritalea hydrogenivorans sk43H</name>
    <dbReference type="NCBI Taxonomy" id="1223802"/>
    <lineage>
        <taxon>Bacteria</taxon>
        <taxon>Pseudomonadati</taxon>
        <taxon>Pseudomonadota</taxon>
        <taxon>Betaproteobacteria</taxon>
        <taxon>Nitrosomonadales</taxon>
        <taxon>Sterolibacteriaceae</taxon>
        <taxon>Sulfuritalea</taxon>
    </lineage>
</organism>
<name>W0SC53_9PROT</name>
<dbReference type="Gene3D" id="1.10.238.10">
    <property type="entry name" value="EF-hand"/>
    <property type="match status" value="2"/>
</dbReference>
<sequence>MSSSIGSIGSSYSTTMQSMRTKMANNLFSKLDTSGQGYLTKIDLQAALDKVSSSSASSSTTSSVDDLFSKLDTDSDGKVTQQEFSDTLQKVAEQLDNQAMSMRMNGGMQGMGGMPPPPPPQDGDSGFTKDELTSQLSEIGSSDSKRSAAISNIVKNFDKADTDGDGKVSFKEAMAFDQSTSSSSSSTSSSTSTDASSSTSSSDLNAKLLSQIMKLMQAYGLGNDETRNSLLSTLSVTA</sequence>
<dbReference type="PANTHER" id="PTHR10827">
    <property type="entry name" value="RETICULOCALBIN"/>
    <property type="match status" value="1"/>
</dbReference>
<evidence type="ECO:0000313" key="5">
    <source>
        <dbReference type="EMBL" id="BAO28310.1"/>
    </source>
</evidence>
<dbReference type="PANTHER" id="PTHR10827:SF98">
    <property type="entry name" value="45 KDA CALCIUM-BINDING PROTEIN"/>
    <property type="match status" value="1"/>
</dbReference>
<dbReference type="InterPro" id="IPR002048">
    <property type="entry name" value="EF_hand_dom"/>
</dbReference>
<dbReference type="Proteomes" id="UP000031637">
    <property type="component" value="Chromosome"/>
</dbReference>
<dbReference type="PROSITE" id="PS00018">
    <property type="entry name" value="EF_HAND_1"/>
    <property type="match status" value="1"/>
</dbReference>
<dbReference type="Pfam" id="PF13202">
    <property type="entry name" value="EF-hand_5"/>
    <property type="match status" value="1"/>
</dbReference>
<evidence type="ECO:0000256" key="2">
    <source>
        <dbReference type="ARBA" id="ARBA00022737"/>
    </source>
</evidence>
<evidence type="ECO:0000259" key="4">
    <source>
        <dbReference type="PROSITE" id="PS50222"/>
    </source>
</evidence>
<dbReference type="HOGENOM" id="CLU_076603_0_0_4"/>
<dbReference type="Pfam" id="PF13499">
    <property type="entry name" value="EF-hand_7"/>
    <property type="match status" value="1"/>
</dbReference>
<feature type="region of interest" description="Disordered" evidence="3">
    <location>
        <begin position="176"/>
        <end position="203"/>
    </location>
</feature>
<dbReference type="SMART" id="SM00054">
    <property type="entry name" value="EFh"/>
    <property type="match status" value="3"/>
</dbReference>
<protein>
    <submittedName>
        <fullName evidence="5">Calcium-binding EF-hand</fullName>
    </submittedName>
</protein>
<accession>W0SC53</accession>
<feature type="domain" description="EF-hand" evidence="4">
    <location>
        <begin position="148"/>
        <end position="183"/>
    </location>
</feature>
<evidence type="ECO:0000256" key="3">
    <source>
        <dbReference type="SAM" id="MobiDB-lite"/>
    </source>
</evidence>
<feature type="compositionally biased region" description="Low complexity" evidence="3">
    <location>
        <begin position="179"/>
        <end position="202"/>
    </location>
</feature>
<feature type="domain" description="EF-hand" evidence="4">
    <location>
        <begin position="19"/>
        <end position="54"/>
    </location>
</feature>
<dbReference type="EMBL" id="AP012547">
    <property type="protein sequence ID" value="BAO28310.1"/>
    <property type="molecule type" value="Genomic_DNA"/>
</dbReference>
<dbReference type="SUPFAM" id="SSF47473">
    <property type="entry name" value="EF-hand"/>
    <property type="match status" value="1"/>
</dbReference>
<keyword evidence="2" id="KW-0677">Repeat</keyword>
<feature type="region of interest" description="Disordered" evidence="3">
    <location>
        <begin position="103"/>
        <end position="129"/>
    </location>
</feature>
<dbReference type="GO" id="GO:0005509">
    <property type="term" value="F:calcium ion binding"/>
    <property type="evidence" value="ECO:0007669"/>
    <property type="project" value="InterPro"/>
</dbReference>
<dbReference type="KEGG" id="shd:SUTH_00496"/>
<dbReference type="STRING" id="1223802.SUTH_00496"/>
<dbReference type="RefSeq" id="WP_231851090.1">
    <property type="nucleotide sequence ID" value="NZ_AP012547.1"/>
</dbReference>
<keyword evidence="6" id="KW-1185">Reference proteome</keyword>
<gene>
    <name evidence="5" type="ORF">SUTH_00496</name>
</gene>